<reference evidence="2" key="3">
    <citation type="submission" date="2025-09" db="UniProtKB">
        <authorList>
            <consortium name="Ensembl"/>
        </authorList>
    </citation>
    <scope>IDENTIFICATION</scope>
    <source>
        <strain evidence="2">Thoroughbred</strain>
    </source>
</reference>
<dbReference type="GeneTree" id="ENSGT01150000289256"/>
<keyword evidence="1" id="KW-1133">Transmembrane helix</keyword>
<proteinExistence type="predicted"/>
<evidence type="ECO:0000256" key="1">
    <source>
        <dbReference type="SAM" id="Phobius"/>
    </source>
</evidence>
<keyword evidence="1" id="KW-0472">Membrane</keyword>
<dbReference type="AlphaFoldDB" id="A0A9L0RVM6"/>
<dbReference type="Ensembl" id="ENSECAT00000122226.1">
    <property type="protein sequence ID" value="ENSECAP00000066671.1"/>
    <property type="gene ID" value="ENSECAG00000056470.1"/>
</dbReference>
<evidence type="ECO:0000313" key="3">
    <source>
        <dbReference type="Proteomes" id="UP000002281"/>
    </source>
</evidence>
<accession>A0A9L0RVM6</accession>
<reference evidence="2" key="1">
    <citation type="journal article" date="2009" name="Science">
        <title>Genome sequence, comparative analysis, and population genetics of the domestic horse.</title>
        <authorList>
            <consortium name="Broad Institute Genome Sequencing Platform"/>
            <consortium name="Broad Institute Whole Genome Assembly Team"/>
            <person name="Wade C.M."/>
            <person name="Giulotto E."/>
            <person name="Sigurdsson S."/>
            <person name="Zoli M."/>
            <person name="Gnerre S."/>
            <person name="Imsland F."/>
            <person name="Lear T.L."/>
            <person name="Adelson D.L."/>
            <person name="Bailey E."/>
            <person name="Bellone R.R."/>
            <person name="Bloecker H."/>
            <person name="Distl O."/>
            <person name="Edgar R.C."/>
            <person name="Garber M."/>
            <person name="Leeb T."/>
            <person name="Mauceli E."/>
            <person name="MacLeod J.N."/>
            <person name="Penedo M.C.T."/>
            <person name="Raison J.M."/>
            <person name="Sharpe T."/>
            <person name="Vogel J."/>
            <person name="Andersson L."/>
            <person name="Antczak D.F."/>
            <person name="Biagi T."/>
            <person name="Binns M.M."/>
            <person name="Chowdhary B.P."/>
            <person name="Coleman S.J."/>
            <person name="Della Valle G."/>
            <person name="Fryc S."/>
            <person name="Guerin G."/>
            <person name="Hasegawa T."/>
            <person name="Hill E.W."/>
            <person name="Jurka J."/>
            <person name="Kiialainen A."/>
            <person name="Lindgren G."/>
            <person name="Liu J."/>
            <person name="Magnani E."/>
            <person name="Mickelson J.R."/>
            <person name="Murray J."/>
            <person name="Nergadze S.G."/>
            <person name="Onofrio R."/>
            <person name="Pedroni S."/>
            <person name="Piras M.F."/>
            <person name="Raudsepp T."/>
            <person name="Rocchi M."/>
            <person name="Roeed K.H."/>
            <person name="Ryder O.A."/>
            <person name="Searle S."/>
            <person name="Skow L."/>
            <person name="Swinburne J.E."/>
            <person name="Syvaenen A.C."/>
            <person name="Tozaki T."/>
            <person name="Valberg S.J."/>
            <person name="Vaudin M."/>
            <person name="White J.R."/>
            <person name="Zody M.C."/>
            <person name="Lander E.S."/>
            <person name="Lindblad-Toh K."/>
        </authorList>
    </citation>
    <scope>NUCLEOTIDE SEQUENCE [LARGE SCALE GENOMIC DNA]</scope>
    <source>
        <strain evidence="2">Thoroughbred</strain>
    </source>
</reference>
<sequence length="115" mass="13180">MRYETLMLLGSGGDGIAGSYSSAMFNFFEELPNCFPKQLYHFTFPPAVYEVSPHPCQHLLVLFIVAILGGGKWYLIMILICIFLITNDVEHLFMCSCPFVYLLRRNVYLNSLPIF</sequence>
<keyword evidence="3" id="KW-1185">Reference proteome</keyword>
<evidence type="ECO:0000313" key="2">
    <source>
        <dbReference type="Ensembl" id="ENSECAP00000066671.1"/>
    </source>
</evidence>
<name>A0A9L0RVM6_HORSE</name>
<feature type="transmembrane region" description="Helical" evidence="1">
    <location>
        <begin position="59"/>
        <end position="85"/>
    </location>
</feature>
<protein>
    <submittedName>
        <fullName evidence="2">Uncharacterized protein</fullName>
    </submittedName>
</protein>
<organism evidence="2 3">
    <name type="scientific">Equus caballus</name>
    <name type="common">Horse</name>
    <dbReference type="NCBI Taxonomy" id="9796"/>
    <lineage>
        <taxon>Eukaryota</taxon>
        <taxon>Metazoa</taxon>
        <taxon>Chordata</taxon>
        <taxon>Craniata</taxon>
        <taxon>Vertebrata</taxon>
        <taxon>Euteleostomi</taxon>
        <taxon>Mammalia</taxon>
        <taxon>Eutheria</taxon>
        <taxon>Laurasiatheria</taxon>
        <taxon>Perissodactyla</taxon>
        <taxon>Equidae</taxon>
        <taxon>Equus</taxon>
    </lineage>
</organism>
<dbReference type="Proteomes" id="UP000002281">
    <property type="component" value="Unplaced"/>
</dbReference>
<keyword evidence="1" id="KW-0812">Transmembrane</keyword>
<reference evidence="2" key="2">
    <citation type="submission" date="2025-08" db="UniProtKB">
        <authorList>
            <consortium name="Ensembl"/>
        </authorList>
    </citation>
    <scope>IDENTIFICATION</scope>
    <source>
        <strain evidence="2">Thoroughbred</strain>
    </source>
</reference>